<name>A0A4Y2BHB4_ARAVE</name>
<organism evidence="1 2">
    <name type="scientific">Araneus ventricosus</name>
    <name type="common">Orbweaver spider</name>
    <name type="synonym">Epeira ventricosa</name>
    <dbReference type="NCBI Taxonomy" id="182803"/>
    <lineage>
        <taxon>Eukaryota</taxon>
        <taxon>Metazoa</taxon>
        <taxon>Ecdysozoa</taxon>
        <taxon>Arthropoda</taxon>
        <taxon>Chelicerata</taxon>
        <taxon>Arachnida</taxon>
        <taxon>Araneae</taxon>
        <taxon>Araneomorphae</taxon>
        <taxon>Entelegynae</taxon>
        <taxon>Araneoidea</taxon>
        <taxon>Araneidae</taxon>
        <taxon>Araneus</taxon>
    </lineage>
</organism>
<sequence>CVFPLFFLGHETYVKAYLNKAPLLQSQFIRILDNLVRNGYALREFIE</sequence>
<comment type="caution">
    <text evidence="1">The sequence shown here is derived from an EMBL/GenBank/DDBJ whole genome shotgun (WGS) entry which is preliminary data.</text>
</comment>
<evidence type="ECO:0000313" key="2">
    <source>
        <dbReference type="Proteomes" id="UP000499080"/>
    </source>
</evidence>
<dbReference type="EMBL" id="BGPR01235412">
    <property type="protein sequence ID" value="GBL90949.1"/>
    <property type="molecule type" value="Genomic_DNA"/>
</dbReference>
<proteinExistence type="predicted"/>
<gene>
    <name evidence="1" type="ORF">AVEN_271854_1</name>
</gene>
<keyword evidence="2" id="KW-1185">Reference proteome</keyword>
<dbReference type="OrthoDB" id="18193at2759"/>
<feature type="non-terminal residue" evidence="1">
    <location>
        <position position="1"/>
    </location>
</feature>
<evidence type="ECO:0000313" key="1">
    <source>
        <dbReference type="EMBL" id="GBL90949.1"/>
    </source>
</evidence>
<accession>A0A4Y2BHB4</accession>
<reference evidence="1 2" key="1">
    <citation type="journal article" date="2019" name="Sci. Rep.">
        <title>Orb-weaving spider Araneus ventricosus genome elucidates the spidroin gene catalogue.</title>
        <authorList>
            <person name="Kono N."/>
            <person name="Nakamura H."/>
            <person name="Ohtoshi R."/>
            <person name="Moran D.A.P."/>
            <person name="Shinohara A."/>
            <person name="Yoshida Y."/>
            <person name="Fujiwara M."/>
            <person name="Mori M."/>
            <person name="Tomita M."/>
            <person name="Arakawa K."/>
        </authorList>
    </citation>
    <scope>NUCLEOTIDE SEQUENCE [LARGE SCALE GENOMIC DNA]</scope>
</reference>
<dbReference type="Proteomes" id="UP000499080">
    <property type="component" value="Unassembled WGS sequence"/>
</dbReference>
<protein>
    <submittedName>
        <fullName evidence="1">Uncharacterized protein</fullName>
    </submittedName>
</protein>
<dbReference type="AlphaFoldDB" id="A0A4Y2BHB4"/>